<reference evidence="2" key="1">
    <citation type="journal article" date="2022" name="Int. J. Mol. Sci.">
        <title>Draft Genome of Tanacetum Coccineum: Genomic Comparison of Closely Related Tanacetum-Family Plants.</title>
        <authorList>
            <person name="Yamashiro T."/>
            <person name="Shiraishi A."/>
            <person name="Nakayama K."/>
            <person name="Satake H."/>
        </authorList>
    </citation>
    <scope>NUCLEOTIDE SEQUENCE</scope>
</reference>
<dbReference type="InterPro" id="IPR005162">
    <property type="entry name" value="Retrotrans_gag_dom"/>
</dbReference>
<sequence length="605" mass="69442">MKSWNDLKQNFIRRCCPPSIIFQQLSEIRNFKQEEEESLFDTWERYNKLLFKCHFHNLNDHQKVNTFYNGLNSHTRCNVDSNGVIPGLTASDALKSIQKLVEHSHKWQCEDDHVTTLNPLCVITEKLKLLNHEMEEQLQKVVSHDQLPTSYSTTLQSKIPPKETDPGSFILPCTIENHPMSNALADLGASISVMTYSLFKRLGLGSLKPFKMAIEMADRSMQSPKRIKENVLVKIRNFVFPVDFIILDIMEDENVPLILGRPMLETAHAKIDVYGGKISLGVGNDQVIFNINKRESPASISPICVINEFDTKQEFDSLGDFENCLSPEYESQDIISLSPSTKIKEDFSMMPCDHDKRMSIGLEDFVDIDDLWDDLDPGILTYEETKTKFLKSGGRIHLHSQDNLHLSCKIRFVNFKPYFEPQTPFNIMSRKAYNTIMNQELIYSGLNMVGLAKNLHVFIGNHQFLVDFIILENISEFVEKGLTKVLFGQPFKEQVGLVEDQGKGTLWFKLGNDKIIFHMPRAEKAFRKLTVKQLNSMGPLLKVSDEDKKRGIHKPRIKRLRDFTEDALNTEARRQLSRPGIKSLLEDEDIDFRQISKQCSGSFLS</sequence>
<reference evidence="2" key="2">
    <citation type="submission" date="2022-01" db="EMBL/GenBank/DDBJ databases">
        <authorList>
            <person name="Yamashiro T."/>
            <person name="Shiraishi A."/>
            <person name="Satake H."/>
            <person name="Nakayama K."/>
        </authorList>
    </citation>
    <scope>NUCLEOTIDE SEQUENCE</scope>
</reference>
<evidence type="ECO:0000313" key="3">
    <source>
        <dbReference type="Proteomes" id="UP001151760"/>
    </source>
</evidence>
<comment type="caution">
    <text evidence="2">The sequence shown here is derived from an EMBL/GenBank/DDBJ whole genome shotgun (WGS) entry which is preliminary data.</text>
</comment>
<name>A0ABQ5C3J8_9ASTR</name>
<accession>A0ABQ5C3J8</accession>
<dbReference type="CDD" id="cd00303">
    <property type="entry name" value="retropepsin_like"/>
    <property type="match status" value="1"/>
</dbReference>
<evidence type="ECO:0000259" key="1">
    <source>
        <dbReference type="Pfam" id="PF03732"/>
    </source>
</evidence>
<dbReference type="InterPro" id="IPR021109">
    <property type="entry name" value="Peptidase_aspartic_dom_sf"/>
</dbReference>
<dbReference type="EMBL" id="BQNB010013812">
    <property type="protein sequence ID" value="GJT20551.1"/>
    <property type="molecule type" value="Genomic_DNA"/>
</dbReference>
<gene>
    <name evidence="2" type="ORF">Tco_0890488</name>
</gene>
<evidence type="ECO:0000313" key="2">
    <source>
        <dbReference type="EMBL" id="GJT20551.1"/>
    </source>
</evidence>
<dbReference type="Proteomes" id="UP001151760">
    <property type="component" value="Unassembled WGS sequence"/>
</dbReference>
<dbReference type="PANTHER" id="PTHR33067">
    <property type="entry name" value="RNA-DIRECTED DNA POLYMERASE-RELATED"/>
    <property type="match status" value="1"/>
</dbReference>
<feature type="domain" description="Retrotransposon gag" evidence="1">
    <location>
        <begin position="2"/>
        <end position="72"/>
    </location>
</feature>
<dbReference type="PANTHER" id="PTHR33067:SF35">
    <property type="entry name" value="ASPARTIC PEPTIDASE DDI1-TYPE DOMAIN-CONTAINING PROTEIN"/>
    <property type="match status" value="1"/>
</dbReference>
<organism evidence="2 3">
    <name type="scientific">Tanacetum coccineum</name>
    <dbReference type="NCBI Taxonomy" id="301880"/>
    <lineage>
        <taxon>Eukaryota</taxon>
        <taxon>Viridiplantae</taxon>
        <taxon>Streptophyta</taxon>
        <taxon>Embryophyta</taxon>
        <taxon>Tracheophyta</taxon>
        <taxon>Spermatophyta</taxon>
        <taxon>Magnoliopsida</taxon>
        <taxon>eudicotyledons</taxon>
        <taxon>Gunneridae</taxon>
        <taxon>Pentapetalae</taxon>
        <taxon>asterids</taxon>
        <taxon>campanulids</taxon>
        <taxon>Asterales</taxon>
        <taxon>Asteraceae</taxon>
        <taxon>Asteroideae</taxon>
        <taxon>Anthemideae</taxon>
        <taxon>Anthemidinae</taxon>
        <taxon>Tanacetum</taxon>
    </lineage>
</organism>
<dbReference type="Pfam" id="PF13650">
    <property type="entry name" value="Asp_protease_2"/>
    <property type="match status" value="1"/>
</dbReference>
<keyword evidence="3" id="KW-1185">Reference proteome</keyword>
<dbReference type="Pfam" id="PF03732">
    <property type="entry name" value="Retrotrans_gag"/>
    <property type="match status" value="1"/>
</dbReference>
<proteinExistence type="predicted"/>
<dbReference type="SUPFAM" id="SSF50630">
    <property type="entry name" value="Acid proteases"/>
    <property type="match status" value="1"/>
</dbReference>
<dbReference type="Gene3D" id="2.40.70.10">
    <property type="entry name" value="Acid Proteases"/>
    <property type="match status" value="1"/>
</dbReference>
<protein>
    <submittedName>
        <fullName evidence="2">Homeodomain-like protein</fullName>
    </submittedName>
</protein>